<organism evidence="2 3">
    <name type="scientific">Zizania palustris</name>
    <name type="common">Northern wild rice</name>
    <dbReference type="NCBI Taxonomy" id="103762"/>
    <lineage>
        <taxon>Eukaryota</taxon>
        <taxon>Viridiplantae</taxon>
        <taxon>Streptophyta</taxon>
        <taxon>Embryophyta</taxon>
        <taxon>Tracheophyta</taxon>
        <taxon>Spermatophyta</taxon>
        <taxon>Magnoliopsida</taxon>
        <taxon>Liliopsida</taxon>
        <taxon>Poales</taxon>
        <taxon>Poaceae</taxon>
        <taxon>BOP clade</taxon>
        <taxon>Oryzoideae</taxon>
        <taxon>Oryzeae</taxon>
        <taxon>Zizaniinae</taxon>
        <taxon>Zizania</taxon>
    </lineage>
</organism>
<feature type="region of interest" description="Disordered" evidence="1">
    <location>
        <begin position="63"/>
        <end position="92"/>
    </location>
</feature>
<protein>
    <submittedName>
        <fullName evidence="2">Uncharacterized protein</fullName>
    </submittedName>
</protein>
<evidence type="ECO:0000256" key="1">
    <source>
        <dbReference type="SAM" id="MobiDB-lite"/>
    </source>
</evidence>
<accession>A0A8J6BT91</accession>
<gene>
    <name evidence="2" type="ORF">GUJ93_ZPchr0013g37670</name>
</gene>
<keyword evidence="3" id="KW-1185">Reference proteome</keyword>
<reference evidence="2" key="2">
    <citation type="submission" date="2021-02" db="EMBL/GenBank/DDBJ databases">
        <authorList>
            <person name="Kimball J.A."/>
            <person name="Haas M.W."/>
            <person name="Macchietto M."/>
            <person name="Kono T."/>
            <person name="Duquette J."/>
            <person name="Shao M."/>
        </authorList>
    </citation>
    <scope>NUCLEOTIDE SEQUENCE</scope>
    <source>
        <tissue evidence="2">Fresh leaf tissue</tissue>
    </source>
</reference>
<reference evidence="2" key="1">
    <citation type="journal article" date="2021" name="bioRxiv">
        <title>Whole Genome Assembly and Annotation of Northern Wild Rice, Zizania palustris L., Supports a Whole Genome Duplication in the Zizania Genus.</title>
        <authorList>
            <person name="Haas M."/>
            <person name="Kono T."/>
            <person name="Macchietto M."/>
            <person name="Millas R."/>
            <person name="McGilp L."/>
            <person name="Shao M."/>
            <person name="Duquette J."/>
            <person name="Hirsch C.N."/>
            <person name="Kimball J."/>
        </authorList>
    </citation>
    <scope>NUCLEOTIDE SEQUENCE</scope>
    <source>
        <tissue evidence="2">Fresh leaf tissue</tissue>
    </source>
</reference>
<comment type="caution">
    <text evidence="2">The sequence shown here is derived from an EMBL/GenBank/DDBJ whole genome shotgun (WGS) entry which is preliminary data.</text>
</comment>
<proteinExistence type="predicted"/>
<name>A0A8J6BT91_ZIZPA</name>
<dbReference type="EMBL" id="JAAALK010000079">
    <property type="protein sequence ID" value="KAG8095637.1"/>
    <property type="molecule type" value="Genomic_DNA"/>
</dbReference>
<evidence type="ECO:0000313" key="2">
    <source>
        <dbReference type="EMBL" id="KAG8095637.1"/>
    </source>
</evidence>
<dbReference type="Proteomes" id="UP000729402">
    <property type="component" value="Unassembled WGS sequence"/>
</dbReference>
<evidence type="ECO:0000313" key="3">
    <source>
        <dbReference type="Proteomes" id="UP000729402"/>
    </source>
</evidence>
<dbReference type="AlphaFoldDB" id="A0A8J6BT91"/>
<sequence length="102" mass="10474">MGRAAVDDDDNDAAHLTLVLAPPLVTKMAPRLGRATARTLGLDGAHRRWPDLLASLDHLEERSTVDMGDRSSTASGGGSVEAAGDDIGLGVTGAHFSGRVVG</sequence>